<evidence type="ECO:0000313" key="7">
    <source>
        <dbReference type="EMBL" id="UXI70457.1"/>
    </source>
</evidence>
<dbReference type="Pfam" id="PF00069">
    <property type="entry name" value="Pkinase"/>
    <property type="match status" value="1"/>
</dbReference>
<dbReference type="InterPro" id="IPR000719">
    <property type="entry name" value="Prot_kinase_dom"/>
</dbReference>
<gene>
    <name evidence="7" type="ORF">N4264_12720</name>
</gene>
<keyword evidence="4 5" id="KW-0067">ATP-binding</keyword>
<dbReference type="InterPro" id="IPR008271">
    <property type="entry name" value="Ser/Thr_kinase_AS"/>
</dbReference>
<dbReference type="PROSITE" id="PS00107">
    <property type="entry name" value="PROTEIN_KINASE_ATP"/>
    <property type="match status" value="1"/>
</dbReference>
<dbReference type="InterPro" id="IPR011009">
    <property type="entry name" value="Kinase-like_dom_sf"/>
</dbReference>
<dbReference type="PROSITE" id="PS50011">
    <property type="entry name" value="PROTEIN_KINASE_DOM"/>
    <property type="match status" value="1"/>
</dbReference>
<dbReference type="Gene3D" id="3.30.200.20">
    <property type="entry name" value="Phosphorylase Kinase, domain 1"/>
    <property type="match status" value="1"/>
</dbReference>
<dbReference type="PANTHER" id="PTHR43289">
    <property type="entry name" value="MITOGEN-ACTIVATED PROTEIN KINASE KINASE KINASE 20-RELATED"/>
    <property type="match status" value="1"/>
</dbReference>
<dbReference type="RefSeq" id="WP_261697405.1">
    <property type="nucleotide sequence ID" value="NZ_CP104694.1"/>
</dbReference>
<keyword evidence="8" id="KW-1185">Reference proteome</keyword>
<evidence type="ECO:0000259" key="6">
    <source>
        <dbReference type="PROSITE" id="PS50011"/>
    </source>
</evidence>
<dbReference type="Pfam" id="PF13181">
    <property type="entry name" value="TPR_8"/>
    <property type="match status" value="1"/>
</dbReference>
<dbReference type="Gene3D" id="1.25.40.10">
    <property type="entry name" value="Tetratricopeptide repeat domain"/>
    <property type="match status" value="2"/>
</dbReference>
<accession>A0ABY6BKZ9</accession>
<evidence type="ECO:0000256" key="1">
    <source>
        <dbReference type="ARBA" id="ARBA00022679"/>
    </source>
</evidence>
<dbReference type="Proteomes" id="UP001064632">
    <property type="component" value="Chromosome"/>
</dbReference>
<evidence type="ECO:0000256" key="5">
    <source>
        <dbReference type="PROSITE-ProRule" id="PRU10141"/>
    </source>
</evidence>
<dbReference type="InterPro" id="IPR019734">
    <property type="entry name" value="TPR_rpt"/>
</dbReference>
<keyword evidence="3 7" id="KW-0418">Kinase</keyword>
<feature type="binding site" evidence="5">
    <location>
        <position position="89"/>
    </location>
    <ligand>
        <name>ATP</name>
        <dbReference type="ChEBI" id="CHEBI:30616"/>
    </ligand>
</feature>
<evidence type="ECO:0000256" key="4">
    <source>
        <dbReference type="ARBA" id="ARBA00022840"/>
    </source>
</evidence>
<keyword evidence="2 5" id="KW-0547">Nucleotide-binding</keyword>
<protein>
    <submittedName>
        <fullName evidence="7">Serine/threonine-protein kinase</fullName>
    </submittedName>
</protein>
<dbReference type="PANTHER" id="PTHR43289:SF34">
    <property type="entry name" value="SERINE_THREONINE-PROTEIN KINASE YBDM-RELATED"/>
    <property type="match status" value="1"/>
</dbReference>
<dbReference type="SUPFAM" id="SSF48452">
    <property type="entry name" value="TPR-like"/>
    <property type="match status" value="3"/>
</dbReference>
<dbReference type="SMART" id="SM00028">
    <property type="entry name" value="TPR"/>
    <property type="match status" value="5"/>
</dbReference>
<evidence type="ECO:0000256" key="3">
    <source>
        <dbReference type="ARBA" id="ARBA00022777"/>
    </source>
</evidence>
<keyword evidence="1" id="KW-0808">Transferase</keyword>
<organism evidence="7 8">
    <name type="scientific">Tahibacter amnicola</name>
    <dbReference type="NCBI Taxonomy" id="2976241"/>
    <lineage>
        <taxon>Bacteria</taxon>
        <taxon>Pseudomonadati</taxon>
        <taxon>Pseudomonadota</taxon>
        <taxon>Gammaproteobacteria</taxon>
        <taxon>Lysobacterales</taxon>
        <taxon>Rhodanobacteraceae</taxon>
        <taxon>Tahibacter</taxon>
    </lineage>
</organism>
<dbReference type="GO" id="GO:0016301">
    <property type="term" value="F:kinase activity"/>
    <property type="evidence" value="ECO:0007669"/>
    <property type="project" value="UniProtKB-KW"/>
</dbReference>
<dbReference type="Pfam" id="PF13424">
    <property type="entry name" value="TPR_12"/>
    <property type="match status" value="1"/>
</dbReference>
<reference evidence="7" key="1">
    <citation type="submission" date="2022-09" db="EMBL/GenBank/DDBJ databases">
        <title>Tahibacter sp. nov., isolated from a fresh water.</title>
        <authorList>
            <person name="Baek J.H."/>
            <person name="Lee J.K."/>
            <person name="Kim J.M."/>
            <person name="Jeon C.O."/>
        </authorList>
    </citation>
    <scope>NUCLEOTIDE SEQUENCE</scope>
    <source>
        <strain evidence="7">W38</strain>
    </source>
</reference>
<dbReference type="Gene3D" id="1.10.510.10">
    <property type="entry name" value="Transferase(Phosphotransferase) domain 1"/>
    <property type="match status" value="1"/>
</dbReference>
<dbReference type="CDD" id="cd14014">
    <property type="entry name" value="STKc_PknB_like"/>
    <property type="match status" value="1"/>
</dbReference>
<dbReference type="InterPro" id="IPR011990">
    <property type="entry name" value="TPR-like_helical_dom_sf"/>
</dbReference>
<proteinExistence type="predicted"/>
<sequence length="794" mass="86734">MSPDASGKDGDDERRSRLSRRLNLLEPGGPLRCSLFRDLVDERFGLGELAPGQRVGVFRVAAEIGRGGMGIVYRAARADGEYEQQVALKWLPDTRPDEARMGLFRHERQILANLKHPNIARLIDGGHCDGGHPWFAMELVEGLPIDQHAVARGLNLTARIHLLLPVLDAVKFAHGKLLVHRDIKPGNVLVDADGQPRLLDFGIAALMDGSRSATAFSPGFASPEQLAGQEVGIASDIWQLGRLCDTVIRAGNAAVSAPDLLAVLARASAEEPEQRYATVAEFDADLRRFLGAYPVVARRASVRHRCLLWARRHPLALGTAAAIAVVFFGTVGAFTYQLAGERDRAELARREAERARAVTQAVNDFITKDILSAADPWAGGKNGVALTTVVEEAVDKVPRRFAGHPEIAGQVNFELGRILSNLGRQDKARTTLDSAIEQLAQAASPPSPALLEARFQRARIAMRTARNSDAGMMFRALRDEAQAQDNQPLLHHIDTELGWNESQLGDFRACHQRFTDLQTAVSEADGPLVRVKITHGRAYCSLRLGQADEAVEQARQGLAFATERLGADHPLTIDMRWMLGMAHLGGGDYDTALPIVEEAHEKARRVRGEDHAGTATIAQNVGIAHLCAGRTVPARHWLERAVTLRRRQFGPDHLWVAATQAVLGIAWLREGNGIEADRLISDATRSLSRDGDEHRYVRAQLLATRAELRLYQRRLADAAQDYRAALEIATDMYGPDNRIKLSPLRVGLGLSLTAQSGHATEGLALLRDALPIAQAHPDCQEPVIRQAVVTLGAH</sequence>
<dbReference type="SUPFAM" id="SSF56112">
    <property type="entry name" value="Protein kinase-like (PK-like)"/>
    <property type="match status" value="1"/>
</dbReference>
<evidence type="ECO:0000313" key="8">
    <source>
        <dbReference type="Proteomes" id="UP001064632"/>
    </source>
</evidence>
<dbReference type="PROSITE" id="PS00108">
    <property type="entry name" value="PROTEIN_KINASE_ST"/>
    <property type="match status" value="1"/>
</dbReference>
<dbReference type="InterPro" id="IPR017441">
    <property type="entry name" value="Protein_kinase_ATP_BS"/>
</dbReference>
<dbReference type="EMBL" id="CP104694">
    <property type="protein sequence ID" value="UXI70457.1"/>
    <property type="molecule type" value="Genomic_DNA"/>
</dbReference>
<dbReference type="Pfam" id="PF13374">
    <property type="entry name" value="TPR_10"/>
    <property type="match status" value="1"/>
</dbReference>
<name>A0ABY6BKZ9_9GAMM</name>
<evidence type="ECO:0000256" key="2">
    <source>
        <dbReference type="ARBA" id="ARBA00022741"/>
    </source>
</evidence>
<dbReference type="SMART" id="SM00220">
    <property type="entry name" value="S_TKc"/>
    <property type="match status" value="1"/>
</dbReference>
<feature type="domain" description="Protein kinase" evidence="6">
    <location>
        <begin position="58"/>
        <end position="316"/>
    </location>
</feature>